<evidence type="ECO:0000313" key="2">
    <source>
        <dbReference type="Proteomes" id="UP000005463"/>
    </source>
</evidence>
<accession>B1FQV6</accession>
<reference evidence="1 2" key="1">
    <citation type="submission" date="2008-03" db="EMBL/GenBank/DDBJ databases">
        <title>Sequencing of the draft genome and assembly of Burkholderia ambifaria IOP40-10.</title>
        <authorList>
            <consortium name="US DOE Joint Genome Institute (JGI-PGF)"/>
            <person name="Copeland A."/>
            <person name="Lucas S."/>
            <person name="Lapidus A."/>
            <person name="Glavina del Rio T."/>
            <person name="Dalin E."/>
            <person name="Tice H."/>
            <person name="Bruce D."/>
            <person name="Goodwin L."/>
            <person name="Pitluck S."/>
            <person name="Larimer F."/>
            <person name="Land M.L."/>
            <person name="Hauser L."/>
            <person name="Tiedje J."/>
            <person name="Richardson P."/>
        </authorList>
    </citation>
    <scope>NUCLEOTIDE SEQUENCE [LARGE SCALE GENOMIC DNA]</scope>
    <source>
        <strain evidence="1 2">IOP40-10</strain>
    </source>
</reference>
<organism evidence="1 2">
    <name type="scientific">Burkholderia ambifaria IOP40-10</name>
    <dbReference type="NCBI Taxonomy" id="396596"/>
    <lineage>
        <taxon>Bacteria</taxon>
        <taxon>Pseudomonadati</taxon>
        <taxon>Pseudomonadota</taxon>
        <taxon>Betaproteobacteria</taxon>
        <taxon>Burkholderiales</taxon>
        <taxon>Burkholderiaceae</taxon>
        <taxon>Burkholderia</taxon>
        <taxon>Burkholderia cepacia complex</taxon>
    </lineage>
</organism>
<dbReference type="Proteomes" id="UP000005463">
    <property type="component" value="Unassembled WGS sequence"/>
</dbReference>
<sequence length="35" mass="3623">MTNLLEALRIFVAGVEHGVDGASSAAHTSLQRSSP</sequence>
<dbReference type="EMBL" id="ABLC01000354">
    <property type="protein sequence ID" value="EDT00065.1"/>
    <property type="molecule type" value="Genomic_DNA"/>
</dbReference>
<proteinExistence type="predicted"/>
<evidence type="ECO:0000313" key="1">
    <source>
        <dbReference type="EMBL" id="EDT00065.1"/>
    </source>
</evidence>
<name>B1FQV6_9BURK</name>
<dbReference type="AlphaFoldDB" id="B1FQV6"/>
<protein>
    <submittedName>
        <fullName evidence="1">Uncharacterized protein</fullName>
    </submittedName>
</protein>
<comment type="caution">
    <text evidence="1">The sequence shown here is derived from an EMBL/GenBank/DDBJ whole genome shotgun (WGS) entry which is preliminary data.</text>
</comment>
<gene>
    <name evidence="1" type="ORF">BamIOP4010DRAFT_6417</name>
</gene>